<gene>
    <name evidence="3" type="ORF">HT99x_007880</name>
</gene>
<keyword evidence="4" id="KW-1185">Reference proteome</keyword>
<dbReference type="PANTHER" id="PTHR43377">
    <property type="entry name" value="BILIVERDIN REDUCTASE A"/>
    <property type="match status" value="1"/>
</dbReference>
<dbReference type="GO" id="GO:0000166">
    <property type="term" value="F:nucleotide binding"/>
    <property type="evidence" value="ECO:0007669"/>
    <property type="project" value="InterPro"/>
</dbReference>
<dbReference type="Pfam" id="PF01408">
    <property type="entry name" value="GFO_IDH_MocA"/>
    <property type="match status" value="1"/>
</dbReference>
<organism evidence="3 4">
    <name type="scientific">Candidatus Berkiella aquae</name>
    <dbReference type="NCBI Taxonomy" id="295108"/>
    <lineage>
        <taxon>Bacteria</taxon>
        <taxon>Pseudomonadati</taxon>
        <taxon>Pseudomonadota</taxon>
        <taxon>Gammaproteobacteria</taxon>
        <taxon>Candidatus Berkiellales</taxon>
        <taxon>Candidatus Berkiellaceae</taxon>
        <taxon>Candidatus Berkiella</taxon>
    </lineage>
</organism>
<protein>
    <submittedName>
        <fullName evidence="3">Gfo/Idh/MocA family oxidoreductase</fullName>
    </submittedName>
</protein>
<dbReference type="AlphaFoldDB" id="A0AAE3HX35"/>
<dbReference type="Gene3D" id="3.30.360.10">
    <property type="entry name" value="Dihydrodipicolinate Reductase, domain 2"/>
    <property type="match status" value="1"/>
</dbReference>
<dbReference type="PANTHER" id="PTHR43377:SF6">
    <property type="entry name" value="GFO_IDH_MOCA-LIKE OXIDOREDUCTASE N-TERMINAL DOMAIN-CONTAINING PROTEIN"/>
    <property type="match status" value="1"/>
</dbReference>
<dbReference type="InterPro" id="IPR055170">
    <property type="entry name" value="GFO_IDH_MocA-like_dom"/>
</dbReference>
<evidence type="ECO:0000259" key="2">
    <source>
        <dbReference type="Pfam" id="PF22725"/>
    </source>
</evidence>
<sequence>MSPIFNSMLATYIENCLAKASIWALANLGKYAIIATNTYLIKKIGSTLSVKYNYSAIQVAVVGCGNWGKNLIRVYHELGALHAVCDASPQKMAQFEESLRIRACSFDELLNSAIDAIVIATPSVTHFELARKALLAKKHVYIEKPITHHPEQILQLQELAAEHNLRLMVGHLLQYHPAFLKLKALNAEGVLGQLQSIHATRLNFGKFPTEQNVLWDYAPHDISMVLGLMQELPTKVFASKENPLSHTTADTTTIHLHFADNKKARVISSWVHPFKEQKLIVTGSKAIVMLDDTQPWEHKLTLLNYPCAWNDGLPQPFQVEKNPIPLLPAEPLKNECEHFLQAILTQSEPLTGAAEALNVTTVLAAAIQSIASEQIITLKEKQQRTAIPEGIYA</sequence>
<evidence type="ECO:0000313" key="4">
    <source>
        <dbReference type="Proteomes" id="UP000051497"/>
    </source>
</evidence>
<dbReference type="Proteomes" id="UP000051497">
    <property type="component" value="Unassembled WGS sequence"/>
</dbReference>
<feature type="domain" description="Gfo/Idh/MocA-like oxidoreductase N-terminal" evidence="1">
    <location>
        <begin position="57"/>
        <end position="171"/>
    </location>
</feature>
<comment type="caution">
    <text evidence="3">The sequence shown here is derived from an EMBL/GenBank/DDBJ whole genome shotgun (WGS) entry which is preliminary data.</text>
</comment>
<feature type="domain" description="GFO/IDH/MocA-like oxidoreductase" evidence="2">
    <location>
        <begin position="179"/>
        <end position="287"/>
    </location>
</feature>
<dbReference type="RefSeq" id="WP_075066716.1">
    <property type="nucleotide sequence ID" value="NZ_LKAJ02000001.1"/>
</dbReference>
<evidence type="ECO:0000313" key="3">
    <source>
        <dbReference type="EMBL" id="MCS5711351.1"/>
    </source>
</evidence>
<dbReference type="Pfam" id="PF22725">
    <property type="entry name" value="GFO_IDH_MocA_C3"/>
    <property type="match status" value="1"/>
</dbReference>
<name>A0AAE3HX35_9GAMM</name>
<proteinExistence type="predicted"/>
<dbReference type="InterPro" id="IPR051450">
    <property type="entry name" value="Gfo/Idh/MocA_Oxidoreductases"/>
</dbReference>
<reference evidence="3" key="2">
    <citation type="submission" date="2021-06" db="EMBL/GenBank/DDBJ databases">
        <title>Genomic Description and Analysis of Intracellular Bacteria, Candidatus Berkiella cookevillensis and Candidatus Berkiella aquae.</title>
        <authorList>
            <person name="Kidane D.T."/>
            <person name="Mehari Y.T."/>
            <person name="Rice F.C."/>
            <person name="Arivett B.A."/>
            <person name="Farone A.L."/>
            <person name="Berk S.G."/>
            <person name="Farone M.B."/>
        </authorList>
    </citation>
    <scope>NUCLEOTIDE SEQUENCE</scope>
    <source>
        <strain evidence="3">HT99</strain>
    </source>
</reference>
<dbReference type="SUPFAM" id="SSF55347">
    <property type="entry name" value="Glyceraldehyde-3-phosphate dehydrogenase-like, C-terminal domain"/>
    <property type="match status" value="1"/>
</dbReference>
<dbReference type="InterPro" id="IPR000683">
    <property type="entry name" value="Gfo/Idh/MocA-like_OxRdtase_N"/>
</dbReference>
<dbReference type="Gene3D" id="3.40.50.720">
    <property type="entry name" value="NAD(P)-binding Rossmann-like Domain"/>
    <property type="match status" value="1"/>
</dbReference>
<dbReference type="EMBL" id="LKAJ02000001">
    <property type="protein sequence ID" value="MCS5711351.1"/>
    <property type="molecule type" value="Genomic_DNA"/>
</dbReference>
<reference evidence="3" key="1">
    <citation type="journal article" date="2016" name="Genome Announc.">
        <title>Draft Genome Sequences of Two Novel Amoeba-Resistant Intranuclear Bacteria, 'Candidatus Berkiella cookevillensis' and 'Candidatus Berkiella aquae'.</title>
        <authorList>
            <person name="Mehari Y.T."/>
            <person name="Arivett B.A."/>
            <person name="Farone A.L."/>
            <person name="Gunderson J.H."/>
            <person name="Farone M.B."/>
        </authorList>
    </citation>
    <scope>NUCLEOTIDE SEQUENCE</scope>
    <source>
        <strain evidence="3">HT99</strain>
    </source>
</reference>
<dbReference type="SUPFAM" id="SSF51735">
    <property type="entry name" value="NAD(P)-binding Rossmann-fold domains"/>
    <property type="match status" value="1"/>
</dbReference>
<accession>A0AAE3HX35</accession>
<dbReference type="InterPro" id="IPR036291">
    <property type="entry name" value="NAD(P)-bd_dom_sf"/>
</dbReference>
<evidence type="ECO:0000259" key="1">
    <source>
        <dbReference type="Pfam" id="PF01408"/>
    </source>
</evidence>